<dbReference type="Proteomes" id="UP000294847">
    <property type="component" value="Chromosome 1"/>
</dbReference>
<dbReference type="FunFam" id="3.30.710.10:FF:000026">
    <property type="entry name" value="E3 ubiquitin ligase complex SCF subunit"/>
    <property type="match status" value="1"/>
</dbReference>
<dbReference type="PIRSF" id="PIRSF028729">
    <property type="entry name" value="E3_ubiquit_lig_SCF_Skp"/>
    <property type="match status" value="1"/>
</dbReference>
<dbReference type="CDD" id="cd18322">
    <property type="entry name" value="BTB_POZ_SKP1"/>
    <property type="match status" value="1"/>
</dbReference>
<feature type="domain" description="SKP1 component POZ" evidence="6">
    <location>
        <begin position="8"/>
        <end position="71"/>
    </location>
</feature>
<evidence type="ECO:0000256" key="4">
    <source>
        <dbReference type="PIRNR" id="PIRNR028729"/>
    </source>
</evidence>
<dbReference type="UniPathway" id="UPA00143"/>
<dbReference type="SUPFAM" id="SSF54695">
    <property type="entry name" value="POZ domain"/>
    <property type="match status" value="1"/>
</dbReference>
<dbReference type="Gene3D" id="3.30.710.10">
    <property type="entry name" value="Potassium Channel Kv1.1, Chain A"/>
    <property type="match status" value="1"/>
</dbReference>
<evidence type="ECO:0000259" key="5">
    <source>
        <dbReference type="Pfam" id="PF01466"/>
    </source>
</evidence>
<feature type="domain" description="SKP1 component dimerisation" evidence="5">
    <location>
        <begin position="119"/>
        <end position="147"/>
    </location>
</feature>
<gene>
    <name evidence="7" type="ORF">PoMZ_10029</name>
</gene>
<comment type="similarity">
    <text evidence="1 4">Belongs to the SKP1 family.</text>
</comment>
<dbReference type="PANTHER" id="PTHR11165">
    <property type="entry name" value="SKP1"/>
    <property type="match status" value="1"/>
</dbReference>
<accession>A0A4P7MWI3</accession>
<comment type="pathway">
    <text evidence="4">Protein modification; protein ubiquitination.</text>
</comment>
<evidence type="ECO:0000256" key="3">
    <source>
        <dbReference type="ARBA" id="ARBA00045385"/>
    </source>
</evidence>
<dbReference type="InterPro" id="IPR011333">
    <property type="entry name" value="SKP1/BTB/POZ_sf"/>
</dbReference>
<dbReference type="AlphaFoldDB" id="A0A4P7MWI3"/>
<evidence type="ECO:0000256" key="1">
    <source>
        <dbReference type="ARBA" id="ARBA00009993"/>
    </source>
</evidence>
<dbReference type="InterPro" id="IPR036296">
    <property type="entry name" value="SKP1-like_dim_sf"/>
</dbReference>
<comment type="function">
    <text evidence="3">Essential component of the SCF (SKP1-CUL1-F-box protein) E3 ubiquitin ligase complexes, which mediate the ubiquitination and subsequent proteasomal degradation of target proteins. Controls sulfur metabolite repression, probably by mediating the inactivation or degradation of the metR transcription factor.</text>
</comment>
<name>A0A4P7MWI3_PYROR</name>
<dbReference type="InterPro" id="IPR016897">
    <property type="entry name" value="SKP1"/>
</dbReference>
<organism evidence="7 8">
    <name type="scientific">Pyricularia oryzae</name>
    <name type="common">Rice blast fungus</name>
    <name type="synonym">Magnaporthe oryzae</name>
    <dbReference type="NCBI Taxonomy" id="318829"/>
    <lineage>
        <taxon>Eukaryota</taxon>
        <taxon>Fungi</taxon>
        <taxon>Dikarya</taxon>
        <taxon>Ascomycota</taxon>
        <taxon>Pezizomycotina</taxon>
        <taxon>Sordariomycetes</taxon>
        <taxon>Sordariomycetidae</taxon>
        <taxon>Magnaporthales</taxon>
        <taxon>Pyriculariaceae</taxon>
        <taxon>Pyricularia</taxon>
    </lineage>
</organism>
<dbReference type="Pfam" id="PF01466">
    <property type="entry name" value="Skp1"/>
    <property type="match status" value="1"/>
</dbReference>
<dbReference type="SMART" id="SM00512">
    <property type="entry name" value="Skp1"/>
    <property type="match status" value="1"/>
</dbReference>
<dbReference type="InterPro" id="IPR016073">
    <property type="entry name" value="Skp1_comp_POZ"/>
</dbReference>
<dbReference type="Pfam" id="PF03931">
    <property type="entry name" value="Skp1_POZ"/>
    <property type="match status" value="1"/>
</dbReference>
<sequence length="148" mass="16763">MSEGQLQKVTLHSNDDKSIEVDRAVACSSRVIKDLIDDLGEEMATATPIPIHNVSQAVLKKVLEWCEHHQNDPAQTSDEDSKIFVKTTRMDEWDEKFMLQIDQEMLFEIILASNYLEIKALLEVGCKTVANMIKGKSPGEIRKTFNIT</sequence>
<proteinExistence type="inferred from homology"/>
<evidence type="ECO:0000313" key="8">
    <source>
        <dbReference type="Proteomes" id="UP000294847"/>
    </source>
</evidence>
<protein>
    <recommendedName>
        <fullName evidence="4">E3 ubiquitin ligase complex SCF subunit</fullName>
    </recommendedName>
</protein>
<dbReference type="GO" id="GO:0006511">
    <property type="term" value="P:ubiquitin-dependent protein catabolic process"/>
    <property type="evidence" value="ECO:0007669"/>
    <property type="project" value="InterPro"/>
</dbReference>
<dbReference type="InterPro" id="IPR001232">
    <property type="entry name" value="SKP1-like"/>
</dbReference>
<evidence type="ECO:0000259" key="6">
    <source>
        <dbReference type="Pfam" id="PF03931"/>
    </source>
</evidence>
<dbReference type="EMBL" id="CP034204">
    <property type="protein sequence ID" value="QBZ54333.1"/>
    <property type="molecule type" value="Genomic_DNA"/>
</dbReference>
<dbReference type="InterPro" id="IPR016072">
    <property type="entry name" value="Skp1_comp_dimer"/>
</dbReference>
<comment type="subunit">
    <text evidence="4">Component of the SCF (SKP1-CUL1-F-box protein) E3 ubiquitin ligase complexes.</text>
</comment>
<keyword evidence="2 4" id="KW-0833">Ubl conjugation pathway</keyword>
<dbReference type="SUPFAM" id="SSF81382">
    <property type="entry name" value="Skp1 dimerisation domain-like"/>
    <property type="match status" value="1"/>
</dbReference>
<evidence type="ECO:0000313" key="7">
    <source>
        <dbReference type="EMBL" id="QBZ54333.1"/>
    </source>
</evidence>
<reference evidence="7 8" key="1">
    <citation type="journal article" date="2019" name="Mol. Biol. Evol.">
        <title>Blast fungal genomes show frequent chromosomal changes, gene gains and losses, and effector gene turnover.</title>
        <authorList>
            <person name="Gomez Luciano L.B."/>
            <person name="Jason Tsai I."/>
            <person name="Chuma I."/>
            <person name="Tosa Y."/>
            <person name="Chen Y.H."/>
            <person name="Li J.Y."/>
            <person name="Li M.Y."/>
            <person name="Jade Lu M.Y."/>
            <person name="Nakayashiki H."/>
            <person name="Li W.H."/>
        </authorList>
    </citation>
    <scope>NUCLEOTIDE SEQUENCE [LARGE SCALE GENOMIC DNA]</scope>
    <source>
        <strain evidence="7">MZ5-1-6</strain>
    </source>
</reference>
<evidence type="ECO:0000256" key="2">
    <source>
        <dbReference type="ARBA" id="ARBA00022786"/>
    </source>
</evidence>
<dbReference type="GO" id="GO:0016567">
    <property type="term" value="P:protein ubiquitination"/>
    <property type="evidence" value="ECO:0007669"/>
    <property type="project" value="UniProtKB-UniPathway"/>
</dbReference>